<keyword evidence="3" id="KW-1185">Reference proteome</keyword>
<name>A0A235F8A4_9BACL</name>
<dbReference type="OrthoDB" id="2967968at2"/>
<keyword evidence="1" id="KW-1133">Transmembrane helix</keyword>
<dbReference type="AlphaFoldDB" id="A0A235F8A4"/>
<accession>A0A235F8A4</accession>
<keyword evidence="1" id="KW-0812">Transmembrane</keyword>
<organism evidence="2 3">
    <name type="scientific">Fictibacillus aquaticus</name>
    <dbReference type="NCBI Taxonomy" id="2021314"/>
    <lineage>
        <taxon>Bacteria</taxon>
        <taxon>Bacillati</taxon>
        <taxon>Bacillota</taxon>
        <taxon>Bacilli</taxon>
        <taxon>Bacillales</taxon>
        <taxon>Fictibacillaceae</taxon>
        <taxon>Fictibacillus</taxon>
    </lineage>
</organism>
<dbReference type="Proteomes" id="UP000215059">
    <property type="component" value="Unassembled WGS sequence"/>
</dbReference>
<evidence type="ECO:0000256" key="1">
    <source>
        <dbReference type="SAM" id="Phobius"/>
    </source>
</evidence>
<evidence type="ECO:0000313" key="2">
    <source>
        <dbReference type="EMBL" id="OYD57581.1"/>
    </source>
</evidence>
<gene>
    <name evidence="2" type="ORF">CGZ90_13005</name>
</gene>
<feature type="transmembrane region" description="Helical" evidence="1">
    <location>
        <begin position="5"/>
        <end position="22"/>
    </location>
</feature>
<dbReference type="RefSeq" id="WP_094252932.1">
    <property type="nucleotide sequence ID" value="NZ_JBHLXL010000001.1"/>
</dbReference>
<sequence length="185" mass="21856">MKKRWWIVVIPILLYLLISWYYPYSWWSMHQTYDYEADPVFARDYKNKIENFKKSYTINPKDKLTTETTGMAVEDLFTEKWLVTDNPVSVEYAYLDKIKNDVQSIRQNFTHLDRKGPEYTPHAQNQLYLLIDTLESIEKEVDDIKDMRNGLMRSDADNVLNNLHVSVAASADMLIEFYGAHQNGE</sequence>
<reference evidence="2 3" key="1">
    <citation type="submission" date="2017-07" db="EMBL/GenBank/DDBJ databases">
        <title>Fictibacillus sp. nov. GDSW-R2A3 Genome sequencing and assembly.</title>
        <authorList>
            <person name="Mayilraj S."/>
        </authorList>
    </citation>
    <scope>NUCLEOTIDE SEQUENCE [LARGE SCALE GENOMIC DNA]</scope>
    <source>
        <strain evidence="2 3">GDSW-R2A3</strain>
    </source>
</reference>
<dbReference type="EMBL" id="NOII01000003">
    <property type="protein sequence ID" value="OYD57581.1"/>
    <property type="molecule type" value="Genomic_DNA"/>
</dbReference>
<comment type="caution">
    <text evidence="2">The sequence shown here is derived from an EMBL/GenBank/DDBJ whole genome shotgun (WGS) entry which is preliminary data.</text>
</comment>
<protein>
    <submittedName>
        <fullName evidence="2">Uncharacterized protein</fullName>
    </submittedName>
</protein>
<keyword evidence="1" id="KW-0472">Membrane</keyword>
<evidence type="ECO:0000313" key="3">
    <source>
        <dbReference type="Proteomes" id="UP000215059"/>
    </source>
</evidence>
<proteinExistence type="predicted"/>